<dbReference type="STRING" id="156994.SAMN04488028_107115"/>
<accession>A0A1M6UH11</accession>
<evidence type="ECO:0000313" key="3">
    <source>
        <dbReference type="Proteomes" id="UP000184474"/>
    </source>
</evidence>
<evidence type="ECO:0000313" key="2">
    <source>
        <dbReference type="EMBL" id="SHK68467.1"/>
    </source>
</evidence>
<dbReference type="RefSeq" id="WP_084190605.1">
    <property type="nucleotide sequence ID" value="NZ_FRAA01000007.1"/>
</dbReference>
<protein>
    <recommendedName>
        <fullName evidence="1">DUF5060 domain-containing protein</fullName>
    </recommendedName>
</protein>
<keyword evidence="3" id="KW-1185">Reference proteome</keyword>
<dbReference type="InterPro" id="IPR032260">
    <property type="entry name" value="DUF5060"/>
</dbReference>
<dbReference type="Proteomes" id="UP000184474">
    <property type="component" value="Unassembled WGS sequence"/>
</dbReference>
<gene>
    <name evidence="2" type="ORF">SAMN04488028_107115</name>
</gene>
<dbReference type="InterPro" id="IPR013783">
    <property type="entry name" value="Ig-like_fold"/>
</dbReference>
<evidence type="ECO:0000259" key="1">
    <source>
        <dbReference type="Pfam" id="PF16586"/>
    </source>
</evidence>
<dbReference type="Gene3D" id="2.60.40.10">
    <property type="entry name" value="Immunoglobulins"/>
    <property type="match status" value="1"/>
</dbReference>
<dbReference type="Gene3D" id="3.20.20.80">
    <property type="entry name" value="Glycosidases"/>
    <property type="match status" value="1"/>
</dbReference>
<proteinExistence type="predicted"/>
<sequence length="590" mass="67257">MKRRMKDILLFLLFGLMVGQVYGGEIVGELKQWHTLTLTFEGPTTSEYDTLNPFLSYRLQATFSHGDTKITVPGYFAADGQAAETSARSGNQWHVKFVPNLPGNWEYKVSFRQGKNIAIDDRVDAGQPISFDGDSGSFVVATSDKRGRDFRAKGRLTKGQGHYPVFEGTREVFVKGGANSPEDLLAYYEFDGTPKKHRYDNHADDYREGDVTWQKGKGKNLIGSLNYLYSKGINAVYFLTMNVMGDGKNVWPWTEEHERYRFDVSKLAQWELVFSHMDQIGLAQHVITQETENENLLDIGKVGIQRKLYYRELIARFGHHLGLVWNMGEENGITNWSPVGQTEQMREEMINYFRSVEPYGNLLVIHTLPNLKDHERTMTPLLGNRSLDGVSFQIHHPHDAYKVTTEWRQKSADAGQPWVIWIDEIGPAKIGAWSDDRPEQQDTVRKEVIYPNLIGGGAGIEHYFGYKQKHSDLSSEDWKVRDRLWEMTEHAISYFGQLPLQDMQPLELVTNGYCLAKENELYVCYLTDTRDEVVLDLSQAKGKLSVYWFDPITGKSDLKGSVRKVKGGAKVVLGTPPSGYPDQDWLVKIE</sequence>
<organism evidence="2 3">
    <name type="scientific">Reichenbachiella agariperforans</name>
    <dbReference type="NCBI Taxonomy" id="156994"/>
    <lineage>
        <taxon>Bacteria</taxon>
        <taxon>Pseudomonadati</taxon>
        <taxon>Bacteroidota</taxon>
        <taxon>Cytophagia</taxon>
        <taxon>Cytophagales</taxon>
        <taxon>Reichenbachiellaceae</taxon>
        <taxon>Reichenbachiella</taxon>
    </lineage>
</organism>
<dbReference type="AlphaFoldDB" id="A0A1M6UH11"/>
<name>A0A1M6UH11_REIAG</name>
<dbReference type="EMBL" id="FRAA01000007">
    <property type="protein sequence ID" value="SHK68467.1"/>
    <property type="molecule type" value="Genomic_DNA"/>
</dbReference>
<reference evidence="3" key="1">
    <citation type="submission" date="2016-11" db="EMBL/GenBank/DDBJ databases">
        <authorList>
            <person name="Varghese N."/>
            <person name="Submissions S."/>
        </authorList>
    </citation>
    <scope>NUCLEOTIDE SEQUENCE [LARGE SCALE GENOMIC DNA]</scope>
    <source>
        <strain evidence="3">DSM 26134</strain>
    </source>
</reference>
<feature type="domain" description="DUF5060" evidence="1">
    <location>
        <begin position="30"/>
        <end position="112"/>
    </location>
</feature>
<dbReference type="Pfam" id="PF16586">
    <property type="entry name" value="DUF5060"/>
    <property type="match status" value="1"/>
</dbReference>